<evidence type="ECO:0000313" key="3">
    <source>
        <dbReference type="Proteomes" id="UP000032061"/>
    </source>
</evidence>
<reference evidence="1 3" key="1">
    <citation type="submission" date="2015-01" db="EMBL/GenBank/DDBJ databases">
        <title>Genome of Flavobacterium hibernum DSM 12611.</title>
        <authorList>
            <person name="Stropko S.J."/>
            <person name="Pipes S.E."/>
            <person name="Newman J.D."/>
        </authorList>
    </citation>
    <scope>NUCLEOTIDE SEQUENCE [LARGE SCALE GENOMIC DNA]</scope>
    <source>
        <strain evidence="1 3">DSM 12611</strain>
    </source>
</reference>
<evidence type="ECO:0000313" key="4">
    <source>
        <dbReference type="Proteomes" id="UP000198302"/>
    </source>
</evidence>
<dbReference type="AlphaFoldDB" id="A0A0D0F2C7"/>
<dbReference type="STRING" id="37752.IW18_14080"/>
<sequence length="89" mass="10276">MKKGVKKFIPILVHVGLSMFQVNNYSYSCNESIKISRIKNENCRIENVNNNGKLNKEMEVNMEAKKTIIVTQEKHVTIKKSNSSVRHQL</sequence>
<dbReference type="RefSeq" id="WP_041518515.1">
    <property type="nucleotide sequence ID" value="NZ_JPRK01000011.1"/>
</dbReference>
<dbReference type="Proteomes" id="UP000032061">
    <property type="component" value="Unassembled WGS sequence"/>
</dbReference>
<keyword evidence="4" id="KW-1185">Reference proteome</keyword>
<organism evidence="1 3">
    <name type="scientific">Flavobacterium hibernum</name>
    <dbReference type="NCBI Taxonomy" id="37752"/>
    <lineage>
        <taxon>Bacteria</taxon>
        <taxon>Pseudomonadati</taxon>
        <taxon>Bacteroidota</taxon>
        <taxon>Flavobacteriia</taxon>
        <taxon>Flavobacteriales</taxon>
        <taxon>Flavobacteriaceae</taxon>
        <taxon>Flavobacterium</taxon>
    </lineage>
</organism>
<name>A0A0D0F2C7_9FLAO</name>
<dbReference type="EMBL" id="JPRK01000011">
    <property type="protein sequence ID" value="KIO52247.1"/>
    <property type="molecule type" value="Genomic_DNA"/>
</dbReference>
<evidence type="ECO:0000313" key="2">
    <source>
        <dbReference type="EMBL" id="OXA87093.1"/>
    </source>
</evidence>
<proteinExistence type="predicted"/>
<protein>
    <submittedName>
        <fullName evidence="1">Uncharacterized protein</fullName>
    </submittedName>
</protein>
<comment type="caution">
    <text evidence="1">The sequence shown here is derived from an EMBL/GenBank/DDBJ whole genome shotgun (WGS) entry which is preliminary data.</text>
</comment>
<gene>
    <name evidence="2" type="ORF">B0A73_12330</name>
    <name evidence="1" type="ORF">IW18_14080</name>
</gene>
<accession>A0A0D0F2C7</accession>
<dbReference type="Proteomes" id="UP000198302">
    <property type="component" value="Unassembled WGS sequence"/>
</dbReference>
<reference evidence="2 4" key="2">
    <citation type="submission" date="2016-11" db="EMBL/GenBank/DDBJ databases">
        <title>Whole genomes of Flavobacteriaceae.</title>
        <authorList>
            <person name="Stine C."/>
            <person name="Li C."/>
            <person name="Tadesse D."/>
        </authorList>
    </citation>
    <scope>NUCLEOTIDE SEQUENCE [LARGE SCALE GENOMIC DNA]</scope>
    <source>
        <strain evidence="2 4">ATCC 51468</strain>
    </source>
</reference>
<dbReference type="EMBL" id="MUGX01000013">
    <property type="protein sequence ID" value="OXA87093.1"/>
    <property type="molecule type" value="Genomic_DNA"/>
</dbReference>
<evidence type="ECO:0000313" key="1">
    <source>
        <dbReference type="EMBL" id="KIO52247.1"/>
    </source>
</evidence>